<sequence>MPGDKKGSDLSSRLKRPVKISSRSSKTTSTSSPISAPPKAAIAAGKAKKDDIYRRKNSLDEMLLQTSTKAGSQLSSSSPPASDDDEQRPLTDTSDLSITDRTSQIDRIAELEKALAKAHSQQNTMAEEMERFRQHELVYRDAIEGYKQQLLETHNQRYGSSATNVLKEFEQETDRHRSWAKERTRLQEEVYELQGKVAELQADLLERDAMWKSQWELDVTNRIHERDQLNEQLHATEKEAQERRKQLLDLKQSISALTRMENQVTDSELAERMDQLFHRIREWVISNFRRSQLDFSNLTKESIASLNAINPNYKQTLPTEKISLYQAIVASNMMNIFDEACCVGIPENGALASVRHLADYFQGGKTQQFQEWRRVTIRMLGTGTGNELIKKNTQLLLQEMATRIEGILSAISGVKTNQSMRISIINILQTAVDLQNVLLSQRAQYKVTFIHNETDTIQQPFDILRMDPVNEEDDDDANDKGFRFCVFPVLEKFGNETGENLDVRNIVLKGRVFCGKKY</sequence>
<feature type="compositionally biased region" description="Polar residues" evidence="2">
    <location>
        <begin position="64"/>
        <end position="74"/>
    </location>
</feature>
<feature type="compositionally biased region" description="Low complexity" evidence="2">
    <location>
        <begin position="19"/>
        <end position="45"/>
    </location>
</feature>
<feature type="region of interest" description="Disordered" evidence="2">
    <location>
        <begin position="1"/>
        <end position="101"/>
    </location>
</feature>
<proteinExistence type="predicted"/>
<dbReference type="Proteomes" id="UP000250266">
    <property type="component" value="Unassembled WGS sequence"/>
</dbReference>
<evidence type="ECO:0000256" key="2">
    <source>
        <dbReference type="SAM" id="MobiDB-lite"/>
    </source>
</evidence>
<gene>
    <name evidence="3" type="ORF">K432DRAFT_419831</name>
</gene>
<name>A0A8E2E160_9PEZI</name>
<dbReference type="AlphaFoldDB" id="A0A8E2E160"/>
<keyword evidence="1" id="KW-0175">Coiled coil</keyword>
<feature type="compositionally biased region" description="Basic and acidic residues" evidence="2">
    <location>
        <begin position="47"/>
        <end position="59"/>
    </location>
</feature>
<feature type="coiled-coil region" evidence="1">
    <location>
        <begin position="183"/>
        <end position="253"/>
    </location>
</feature>
<evidence type="ECO:0000313" key="4">
    <source>
        <dbReference type="Proteomes" id="UP000250266"/>
    </source>
</evidence>
<evidence type="ECO:0000256" key="1">
    <source>
        <dbReference type="SAM" id="Coils"/>
    </source>
</evidence>
<dbReference type="OrthoDB" id="5328813at2759"/>
<evidence type="ECO:0000313" key="3">
    <source>
        <dbReference type="EMBL" id="OCK75353.1"/>
    </source>
</evidence>
<feature type="compositionally biased region" description="Polar residues" evidence="2">
    <location>
        <begin position="90"/>
        <end position="101"/>
    </location>
</feature>
<protein>
    <submittedName>
        <fullName evidence="3">Uncharacterized protein</fullName>
    </submittedName>
</protein>
<dbReference type="EMBL" id="KV745327">
    <property type="protein sequence ID" value="OCK75353.1"/>
    <property type="molecule type" value="Genomic_DNA"/>
</dbReference>
<keyword evidence="4" id="KW-1185">Reference proteome</keyword>
<accession>A0A8E2E160</accession>
<organism evidence="3 4">
    <name type="scientific">Lepidopterella palustris CBS 459.81</name>
    <dbReference type="NCBI Taxonomy" id="1314670"/>
    <lineage>
        <taxon>Eukaryota</taxon>
        <taxon>Fungi</taxon>
        <taxon>Dikarya</taxon>
        <taxon>Ascomycota</taxon>
        <taxon>Pezizomycotina</taxon>
        <taxon>Dothideomycetes</taxon>
        <taxon>Pleosporomycetidae</taxon>
        <taxon>Mytilinidiales</taxon>
        <taxon>Argynnaceae</taxon>
        <taxon>Lepidopterella</taxon>
    </lineage>
</organism>
<reference evidence="3 4" key="1">
    <citation type="journal article" date="2016" name="Nat. Commun.">
        <title>Ectomycorrhizal ecology is imprinted in the genome of the dominant symbiotic fungus Cenococcum geophilum.</title>
        <authorList>
            <consortium name="DOE Joint Genome Institute"/>
            <person name="Peter M."/>
            <person name="Kohler A."/>
            <person name="Ohm R.A."/>
            <person name="Kuo A."/>
            <person name="Krutzmann J."/>
            <person name="Morin E."/>
            <person name="Arend M."/>
            <person name="Barry K.W."/>
            <person name="Binder M."/>
            <person name="Choi C."/>
            <person name="Clum A."/>
            <person name="Copeland A."/>
            <person name="Grisel N."/>
            <person name="Haridas S."/>
            <person name="Kipfer T."/>
            <person name="LaButti K."/>
            <person name="Lindquist E."/>
            <person name="Lipzen A."/>
            <person name="Maire R."/>
            <person name="Meier B."/>
            <person name="Mihaltcheva S."/>
            <person name="Molinier V."/>
            <person name="Murat C."/>
            <person name="Poggeler S."/>
            <person name="Quandt C.A."/>
            <person name="Sperisen C."/>
            <person name="Tritt A."/>
            <person name="Tisserant E."/>
            <person name="Crous P.W."/>
            <person name="Henrissat B."/>
            <person name="Nehls U."/>
            <person name="Egli S."/>
            <person name="Spatafora J.W."/>
            <person name="Grigoriev I.V."/>
            <person name="Martin F.M."/>
        </authorList>
    </citation>
    <scope>NUCLEOTIDE SEQUENCE [LARGE SCALE GENOMIC DNA]</scope>
    <source>
        <strain evidence="3 4">CBS 459.81</strain>
    </source>
</reference>